<dbReference type="InterPro" id="IPR003594">
    <property type="entry name" value="HATPase_dom"/>
</dbReference>
<proteinExistence type="predicted"/>
<gene>
    <name evidence="12" type="ordered locus">Ssed_1031</name>
</gene>
<evidence type="ECO:0000256" key="6">
    <source>
        <dbReference type="ARBA" id="ARBA00022777"/>
    </source>
</evidence>
<protein>
    <recommendedName>
        <fullName evidence="2">histidine kinase</fullName>
        <ecNumber evidence="2">2.7.13.3</ecNumber>
    </recommendedName>
</protein>
<comment type="catalytic activity">
    <reaction evidence="1">
        <text>ATP + protein L-histidine = ADP + protein N-phospho-L-histidine.</text>
        <dbReference type="EC" id="2.7.13.3"/>
    </reaction>
</comment>
<keyword evidence="9" id="KW-0472">Membrane</keyword>
<dbReference type="InterPro" id="IPR003661">
    <property type="entry name" value="HisK_dim/P_dom"/>
</dbReference>
<dbReference type="PRINTS" id="PR00344">
    <property type="entry name" value="BCTRLSENSOR"/>
</dbReference>
<dbReference type="STRING" id="425104.Ssed_1031"/>
<feature type="chain" id="PRO_5002722254" description="histidine kinase" evidence="10">
    <location>
        <begin position="21"/>
        <end position="431"/>
    </location>
</feature>
<dbReference type="Pfam" id="PF02518">
    <property type="entry name" value="HATPase_c"/>
    <property type="match status" value="1"/>
</dbReference>
<feature type="signal peptide" evidence="10">
    <location>
        <begin position="1"/>
        <end position="20"/>
    </location>
</feature>
<dbReference type="GO" id="GO:0007234">
    <property type="term" value="P:osmosensory signaling via phosphorelay pathway"/>
    <property type="evidence" value="ECO:0007669"/>
    <property type="project" value="TreeGrafter"/>
</dbReference>
<dbReference type="AlphaFoldDB" id="A8FS19"/>
<sequence precursor="true">MIMTKSVRAAIALSISFSIAALLSQAIFYDVIDRLAMSSFNDNLLEYQTQVKNSVENTNPNQWQQKAAQLSDELNTPVYLDKRDQDNFTQDILGQLDSEIGSNGIIDPDMGLIYYPISKEYALTVGPFDDMTLAYAAEIFTWLFALLTAIATFTLLHHQERKALQRLSDSLYLENPPSPSQISIDSLQAQADLMSDTNRQKSTALDQLLITQRDLLHGVAHEFRSPLARMEFAIELLEEADENKRSQLKGQLERSIKELDELVKQVLRYSRLQHDGAELELGSIGTRELIERSVEKVQHFYPKIQFSIHDETQCQLRCDIKLMVIALSNILRNAGRFAYAKCLITVASQHNALTISIQDDGSGLAPGKKKQIFEPFTRLDPSRSRDSGGYGLGLAIVQSIVHKHDGSIAVEDAPIGGANFIITLENSGANN</sequence>
<dbReference type="GO" id="GO:0000155">
    <property type="term" value="F:phosphorelay sensor kinase activity"/>
    <property type="evidence" value="ECO:0007669"/>
    <property type="project" value="InterPro"/>
</dbReference>
<dbReference type="EC" id="2.7.13.3" evidence="2"/>
<dbReference type="eggNOG" id="COG2205">
    <property type="taxonomic scope" value="Bacteria"/>
</dbReference>
<dbReference type="Gene3D" id="3.30.565.10">
    <property type="entry name" value="Histidine kinase-like ATPase, C-terminal domain"/>
    <property type="match status" value="1"/>
</dbReference>
<evidence type="ECO:0000256" key="1">
    <source>
        <dbReference type="ARBA" id="ARBA00000085"/>
    </source>
</evidence>
<dbReference type="SMART" id="SM00387">
    <property type="entry name" value="HATPase_c"/>
    <property type="match status" value="1"/>
</dbReference>
<evidence type="ECO:0000313" key="12">
    <source>
        <dbReference type="EMBL" id="ABV35642.1"/>
    </source>
</evidence>
<feature type="domain" description="Histidine kinase" evidence="11">
    <location>
        <begin position="218"/>
        <end position="428"/>
    </location>
</feature>
<keyword evidence="9" id="KW-0812">Transmembrane</keyword>
<dbReference type="PANTHER" id="PTHR42878:SF7">
    <property type="entry name" value="SENSOR HISTIDINE KINASE GLRK"/>
    <property type="match status" value="1"/>
</dbReference>
<dbReference type="PROSITE" id="PS50109">
    <property type="entry name" value="HIS_KIN"/>
    <property type="match status" value="1"/>
</dbReference>
<dbReference type="SMART" id="SM00388">
    <property type="entry name" value="HisKA"/>
    <property type="match status" value="1"/>
</dbReference>
<keyword evidence="6 12" id="KW-0418">Kinase</keyword>
<dbReference type="CDD" id="cd00082">
    <property type="entry name" value="HisKA"/>
    <property type="match status" value="1"/>
</dbReference>
<organism evidence="12 13">
    <name type="scientific">Shewanella sediminis (strain HAW-EB3)</name>
    <dbReference type="NCBI Taxonomy" id="425104"/>
    <lineage>
        <taxon>Bacteria</taxon>
        <taxon>Pseudomonadati</taxon>
        <taxon>Pseudomonadota</taxon>
        <taxon>Gammaproteobacteria</taxon>
        <taxon>Alteromonadales</taxon>
        <taxon>Shewanellaceae</taxon>
        <taxon>Shewanella</taxon>
    </lineage>
</organism>
<dbReference type="InterPro" id="IPR036890">
    <property type="entry name" value="HATPase_C_sf"/>
</dbReference>
<evidence type="ECO:0000256" key="5">
    <source>
        <dbReference type="ARBA" id="ARBA00022741"/>
    </source>
</evidence>
<keyword evidence="13" id="KW-1185">Reference proteome</keyword>
<accession>A8FS19</accession>
<evidence type="ECO:0000259" key="11">
    <source>
        <dbReference type="PROSITE" id="PS50109"/>
    </source>
</evidence>
<dbReference type="Pfam" id="PF00512">
    <property type="entry name" value="HisKA"/>
    <property type="match status" value="1"/>
</dbReference>
<dbReference type="SUPFAM" id="SSF55874">
    <property type="entry name" value="ATPase domain of HSP90 chaperone/DNA topoisomerase II/histidine kinase"/>
    <property type="match status" value="1"/>
</dbReference>
<keyword evidence="7" id="KW-0067">ATP-binding</keyword>
<dbReference type="InterPro" id="IPR050351">
    <property type="entry name" value="BphY/WalK/GraS-like"/>
</dbReference>
<dbReference type="GO" id="GO:0005524">
    <property type="term" value="F:ATP binding"/>
    <property type="evidence" value="ECO:0007669"/>
    <property type="project" value="UniProtKB-KW"/>
</dbReference>
<keyword evidence="3" id="KW-0597">Phosphoprotein</keyword>
<keyword evidence="10" id="KW-0732">Signal</keyword>
<dbReference type="EMBL" id="CP000821">
    <property type="protein sequence ID" value="ABV35642.1"/>
    <property type="molecule type" value="Genomic_DNA"/>
</dbReference>
<dbReference type="InterPro" id="IPR005467">
    <property type="entry name" value="His_kinase_dom"/>
</dbReference>
<keyword evidence="8" id="KW-0902">Two-component regulatory system</keyword>
<evidence type="ECO:0000256" key="8">
    <source>
        <dbReference type="ARBA" id="ARBA00023012"/>
    </source>
</evidence>
<dbReference type="HOGENOM" id="CLU_000445_89_27_6"/>
<feature type="transmembrane region" description="Helical" evidence="9">
    <location>
        <begin position="133"/>
        <end position="156"/>
    </location>
</feature>
<dbReference type="GO" id="GO:0030295">
    <property type="term" value="F:protein kinase activator activity"/>
    <property type="evidence" value="ECO:0007669"/>
    <property type="project" value="TreeGrafter"/>
</dbReference>
<dbReference type="Gene3D" id="1.10.287.130">
    <property type="match status" value="1"/>
</dbReference>
<dbReference type="PANTHER" id="PTHR42878">
    <property type="entry name" value="TWO-COMPONENT HISTIDINE KINASE"/>
    <property type="match status" value="1"/>
</dbReference>
<dbReference type="InterPro" id="IPR036097">
    <property type="entry name" value="HisK_dim/P_sf"/>
</dbReference>
<evidence type="ECO:0000256" key="7">
    <source>
        <dbReference type="ARBA" id="ARBA00022840"/>
    </source>
</evidence>
<reference evidence="12 13" key="1">
    <citation type="submission" date="2007-08" db="EMBL/GenBank/DDBJ databases">
        <title>Complete sequence of Shewanella sediminis HAW-EB3.</title>
        <authorList>
            <consortium name="US DOE Joint Genome Institute"/>
            <person name="Copeland A."/>
            <person name="Lucas S."/>
            <person name="Lapidus A."/>
            <person name="Barry K."/>
            <person name="Glavina del Rio T."/>
            <person name="Dalin E."/>
            <person name="Tice H."/>
            <person name="Pitluck S."/>
            <person name="Chertkov O."/>
            <person name="Brettin T."/>
            <person name="Bruce D."/>
            <person name="Detter J.C."/>
            <person name="Han C."/>
            <person name="Schmutz J."/>
            <person name="Larimer F."/>
            <person name="Land M."/>
            <person name="Hauser L."/>
            <person name="Kyrpides N."/>
            <person name="Kim E."/>
            <person name="Zhao J.-S."/>
            <person name="Richardson P."/>
        </authorList>
    </citation>
    <scope>NUCLEOTIDE SEQUENCE [LARGE SCALE GENOMIC DNA]</scope>
    <source>
        <strain evidence="12 13">HAW-EB3</strain>
    </source>
</reference>
<dbReference type="GO" id="GO:0000156">
    <property type="term" value="F:phosphorelay response regulator activity"/>
    <property type="evidence" value="ECO:0007669"/>
    <property type="project" value="TreeGrafter"/>
</dbReference>
<keyword evidence="4" id="KW-0808">Transferase</keyword>
<evidence type="ECO:0000313" key="13">
    <source>
        <dbReference type="Proteomes" id="UP000002015"/>
    </source>
</evidence>
<keyword evidence="9" id="KW-1133">Transmembrane helix</keyword>
<dbReference type="InterPro" id="IPR004358">
    <property type="entry name" value="Sig_transdc_His_kin-like_C"/>
</dbReference>
<keyword evidence="5" id="KW-0547">Nucleotide-binding</keyword>
<dbReference type="Proteomes" id="UP000002015">
    <property type="component" value="Chromosome"/>
</dbReference>
<dbReference type="KEGG" id="sse:Ssed_1031"/>
<name>A8FS19_SHESH</name>
<evidence type="ECO:0000256" key="9">
    <source>
        <dbReference type="SAM" id="Phobius"/>
    </source>
</evidence>
<dbReference type="SUPFAM" id="SSF47384">
    <property type="entry name" value="Homodimeric domain of signal transducing histidine kinase"/>
    <property type="match status" value="1"/>
</dbReference>
<evidence type="ECO:0000256" key="3">
    <source>
        <dbReference type="ARBA" id="ARBA00022553"/>
    </source>
</evidence>
<dbReference type="OrthoDB" id="9806130at2"/>
<evidence type="ECO:0000256" key="4">
    <source>
        <dbReference type="ARBA" id="ARBA00022679"/>
    </source>
</evidence>
<evidence type="ECO:0000256" key="10">
    <source>
        <dbReference type="SAM" id="SignalP"/>
    </source>
</evidence>
<evidence type="ECO:0000256" key="2">
    <source>
        <dbReference type="ARBA" id="ARBA00012438"/>
    </source>
</evidence>